<dbReference type="Proteomes" id="UP000324222">
    <property type="component" value="Unassembled WGS sequence"/>
</dbReference>
<organism evidence="2 3">
    <name type="scientific">Portunus trituberculatus</name>
    <name type="common">Swimming crab</name>
    <name type="synonym">Neptunus trituberculatus</name>
    <dbReference type="NCBI Taxonomy" id="210409"/>
    <lineage>
        <taxon>Eukaryota</taxon>
        <taxon>Metazoa</taxon>
        <taxon>Ecdysozoa</taxon>
        <taxon>Arthropoda</taxon>
        <taxon>Crustacea</taxon>
        <taxon>Multicrustacea</taxon>
        <taxon>Malacostraca</taxon>
        <taxon>Eumalacostraca</taxon>
        <taxon>Eucarida</taxon>
        <taxon>Decapoda</taxon>
        <taxon>Pleocyemata</taxon>
        <taxon>Brachyura</taxon>
        <taxon>Eubrachyura</taxon>
        <taxon>Portunoidea</taxon>
        <taxon>Portunidae</taxon>
        <taxon>Portuninae</taxon>
        <taxon>Portunus</taxon>
    </lineage>
</organism>
<comment type="caution">
    <text evidence="2">The sequence shown here is derived from an EMBL/GenBank/DDBJ whole genome shotgun (WGS) entry which is preliminary data.</text>
</comment>
<gene>
    <name evidence="2" type="ORF">E2C01_069767</name>
</gene>
<accession>A0A5B7HQX4</accession>
<evidence type="ECO:0008006" key="4">
    <source>
        <dbReference type="Google" id="ProtNLM"/>
    </source>
</evidence>
<sequence>MVTLNPALESPSGEGTRNVKMSDSSLDEDPKCLDTFLNFFYINFYIPILGDFNVHHQLWLFSPFTDHPDELALNFAILHDLEDVV</sequence>
<dbReference type="EMBL" id="VSRR010041000">
    <property type="protein sequence ID" value="MPC75381.1"/>
    <property type="molecule type" value="Genomic_DNA"/>
</dbReference>
<evidence type="ECO:0000256" key="1">
    <source>
        <dbReference type="SAM" id="MobiDB-lite"/>
    </source>
</evidence>
<evidence type="ECO:0000313" key="3">
    <source>
        <dbReference type="Proteomes" id="UP000324222"/>
    </source>
</evidence>
<proteinExistence type="predicted"/>
<feature type="region of interest" description="Disordered" evidence="1">
    <location>
        <begin position="1"/>
        <end position="27"/>
    </location>
</feature>
<dbReference type="AlphaFoldDB" id="A0A5B7HQX4"/>
<feature type="compositionally biased region" description="Polar residues" evidence="1">
    <location>
        <begin position="13"/>
        <end position="24"/>
    </location>
</feature>
<name>A0A5B7HQX4_PORTR</name>
<keyword evidence="3" id="KW-1185">Reference proteome</keyword>
<reference evidence="2 3" key="1">
    <citation type="submission" date="2019-05" db="EMBL/GenBank/DDBJ databases">
        <title>Another draft genome of Portunus trituberculatus and its Hox gene families provides insights of decapod evolution.</title>
        <authorList>
            <person name="Jeong J.-H."/>
            <person name="Song I."/>
            <person name="Kim S."/>
            <person name="Choi T."/>
            <person name="Kim D."/>
            <person name="Ryu S."/>
            <person name="Kim W."/>
        </authorList>
    </citation>
    <scope>NUCLEOTIDE SEQUENCE [LARGE SCALE GENOMIC DNA]</scope>
    <source>
        <tissue evidence="2">Muscle</tissue>
    </source>
</reference>
<protein>
    <recommendedName>
        <fullName evidence="4">Endonuclease/exonuclease/phosphatase domain-containing protein</fullName>
    </recommendedName>
</protein>
<evidence type="ECO:0000313" key="2">
    <source>
        <dbReference type="EMBL" id="MPC75381.1"/>
    </source>
</evidence>